<evidence type="ECO:0000256" key="4">
    <source>
        <dbReference type="ARBA" id="ARBA00022989"/>
    </source>
</evidence>
<dbReference type="GO" id="GO:0016020">
    <property type="term" value="C:membrane"/>
    <property type="evidence" value="ECO:0007669"/>
    <property type="project" value="UniProtKB-SubCell"/>
</dbReference>
<keyword evidence="3 6" id="KW-0812">Transmembrane</keyword>
<feature type="transmembrane region" description="Helical" evidence="6">
    <location>
        <begin position="334"/>
        <end position="356"/>
    </location>
</feature>
<proteinExistence type="predicted"/>
<feature type="transmembrane region" description="Helical" evidence="6">
    <location>
        <begin position="277"/>
        <end position="301"/>
    </location>
</feature>
<dbReference type="GO" id="GO:0022857">
    <property type="term" value="F:transmembrane transporter activity"/>
    <property type="evidence" value="ECO:0007669"/>
    <property type="project" value="InterPro"/>
</dbReference>
<dbReference type="PIRSF" id="PIRSF006060">
    <property type="entry name" value="AA_transporter"/>
    <property type="match status" value="1"/>
</dbReference>
<dbReference type="GeneID" id="59264796"/>
<dbReference type="Pfam" id="PF13520">
    <property type="entry name" value="AA_permease_2"/>
    <property type="match status" value="1"/>
</dbReference>
<sequence length="405" mass="43588">MLAHTNFVIHLGWATVMGWIAATTAGAFFTSELIEGLAVQNNSEFVPTGWKGTPIFWAVLFLCVSINGFLSRALPILEVAILVVHILGFFAIIIPLVHLGPHGNAKEIFTTFVNTGWESQTLSFFIGLNGNIAAFTEEVKHASLNVPRSMLLSIFINGLLGFGMLLAVLFCAGDLNKAAESPTGFPFIAIFTNAVGSAKGANTMVSIVVLMSLAGAIAALASASRMMWSFARDRGLPWASKLSSVHSKTAIPLTAIVVVTICSALIGIINIGSSDAFNAVVSLVVEAFATSYLVPCSLLLYRRLKGQILEPKESFDVISTDKQLKWGEWRAKGWLGTAANVITCVYLSIVCFFAFWPATKPVTAVNMNYSSLVLGTVVIASLIYYLLWAKKVYQGPIMEVSVHAL</sequence>
<dbReference type="Proteomes" id="UP000531561">
    <property type="component" value="Unassembled WGS sequence"/>
</dbReference>
<keyword evidence="8" id="KW-1185">Reference proteome</keyword>
<dbReference type="PANTHER" id="PTHR45649:SF1">
    <property type="entry name" value="TRANSPORTER, PUTATIVE (EUROFUNG)-RELATED"/>
    <property type="match status" value="1"/>
</dbReference>
<evidence type="ECO:0000256" key="2">
    <source>
        <dbReference type="ARBA" id="ARBA00022448"/>
    </source>
</evidence>
<feature type="transmembrane region" description="Helical" evidence="6">
    <location>
        <begin position="207"/>
        <end position="228"/>
    </location>
</feature>
<gene>
    <name evidence="7" type="ORF">Bfra_010770</name>
</gene>
<evidence type="ECO:0000313" key="8">
    <source>
        <dbReference type="Proteomes" id="UP000531561"/>
    </source>
</evidence>
<evidence type="ECO:0000256" key="5">
    <source>
        <dbReference type="ARBA" id="ARBA00023136"/>
    </source>
</evidence>
<reference evidence="7 8" key="1">
    <citation type="journal article" date="2020" name="Phytopathology">
        <title>A high-quality genome resource of Botrytis fragariae, a new and rapidly spreading fungal pathogen causing strawberry gray mold in the U.S.A.</title>
        <authorList>
            <person name="Wu Y."/>
            <person name="Saski C.A."/>
            <person name="Schnabel G."/>
            <person name="Xiao S."/>
            <person name="Hu M."/>
        </authorList>
    </citation>
    <scope>NUCLEOTIDE SEQUENCE [LARGE SCALE GENOMIC DNA]</scope>
    <source>
        <strain evidence="7 8">BVB16</strain>
    </source>
</reference>
<feature type="transmembrane region" description="Helical" evidence="6">
    <location>
        <begin position="77"/>
        <end position="97"/>
    </location>
</feature>
<evidence type="ECO:0000256" key="6">
    <source>
        <dbReference type="SAM" id="Phobius"/>
    </source>
</evidence>
<evidence type="ECO:0000313" key="7">
    <source>
        <dbReference type="EMBL" id="KAF5869575.1"/>
    </source>
</evidence>
<keyword evidence="2" id="KW-0813">Transport</keyword>
<dbReference type="AlphaFoldDB" id="A0A8H6ALQ1"/>
<dbReference type="OrthoDB" id="3537901at2759"/>
<keyword evidence="5 6" id="KW-0472">Membrane</keyword>
<comment type="subcellular location">
    <subcellularLocation>
        <location evidence="1">Membrane</location>
        <topology evidence="1">Multi-pass membrane protein</topology>
    </subcellularLocation>
</comment>
<comment type="caution">
    <text evidence="7">The sequence shown here is derived from an EMBL/GenBank/DDBJ whole genome shotgun (WGS) entry which is preliminary data.</text>
</comment>
<dbReference type="PANTHER" id="PTHR45649">
    <property type="entry name" value="AMINO-ACID PERMEASE BAT1"/>
    <property type="match status" value="1"/>
</dbReference>
<dbReference type="EMBL" id="JABFCT010000016">
    <property type="protein sequence ID" value="KAF5869575.1"/>
    <property type="molecule type" value="Genomic_DNA"/>
</dbReference>
<evidence type="ECO:0000256" key="3">
    <source>
        <dbReference type="ARBA" id="ARBA00022692"/>
    </source>
</evidence>
<dbReference type="RefSeq" id="XP_037188523.1">
    <property type="nucleotide sequence ID" value="XM_037341104.1"/>
</dbReference>
<evidence type="ECO:0000256" key="1">
    <source>
        <dbReference type="ARBA" id="ARBA00004141"/>
    </source>
</evidence>
<dbReference type="Gene3D" id="1.20.1740.10">
    <property type="entry name" value="Amino acid/polyamine transporter I"/>
    <property type="match status" value="1"/>
</dbReference>
<feature type="transmembrane region" description="Helical" evidence="6">
    <location>
        <begin position="368"/>
        <end position="388"/>
    </location>
</feature>
<protein>
    <submittedName>
        <fullName evidence="7">Putative choline transport protein</fullName>
    </submittedName>
</protein>
<accession>A0A8H6ALQ1</accession>
<feature type="transmembrane region" description="Helical" evidence="6">
    <location>
        <begin position="150"/>
        <end position="172"/>
    </location>
</feature>
<feature type="transmembrane region" description="Helical" evidence="6">
    <location>
        <begin position="249"/>
        <end position="271"/>
    </location>
</feature>
<feature type="transmembrane region" description="Helical" evidence="6">
    <location>
        <begin position="7"/>
        <end position="29"/>
    </location>
</feature>
<name>A0A8H6ALQ1_9HELO</name>
<feature type="transmembrane region" description="Helical" evidence="6">
    <location>
        <begin position="49"/>
        <end position="70"/>
    </location>
</feature>
<organism evidence="7 8">
    <name type="scientific">Botrytis fragariae</name>
    <dbReference type="NCBI Taxonomy" id="1964551"/>
    <lineage>
        <taxon>Eukaryota</taxon>
        <taxon>Fungi</taxon>
        <taxon>Dikarya</taxon>
        <taxon>Ascomycota</taxon>
        <taxon>Pezizomycotina</taxon>
        <taxon>Leotiomycetes</taxon>
        <taxon>Helotiales</taxon>
        <taxon>Sclerotiniaceae</taxon>
        <taxon>Botrytis</taxon>
    </lineage>
</organism>
<keyword evidence="4 6" id="KW-1133">Transmembrane helix</keyword>
<dbReference type="InterPro" id="IPR002293">
    <property type="entry name" value="AA/rel_permease1"/>
</dbReference>